<keyword evidence="2" id="KW-1185">Reference proteome</keyword>
<reference evidence="1 2" key="1">
    <citation type="journal article" date="2022" name="New Phytol.">
        <title>Ecological generalism drives hyperdiversity of secondary metabolite gene clusters in xylarialean endophytes.</title>
        <authorList>
            <person name="Franco M.E.E."/>
            <person name="Wisecaver J.H."/>
            <person name="Arnold A.E."/>
            <person name="Ju Y.M."/>
            <person name="Slot J.C."/>
            <person name="Ahrendt S."/>
            <person name="Moore L.P."/>
            <person name="Eastman K.E."/>
            <person name="Scott K."/>
            <person name="Konkel Z."/>
            <person name="Mondo S.J."/>
            <person name="Kuo A."/>
            <person name="Hayes R.D."/>
            <person name="Haridas S."/>
            <person name="Andreopoulos B."/>
            <person name="Riley R."/>
            <person name="LaButti K."/>
            <person name="Pangilinan J."/>
            <person name="Lipzen A."/>
            <person name="Amirebrahimi M."/>
            <person name="Yan J."/>
            <person name="Adam C."/>
            <person name="Keymanesh K."/>
            <person name="Ng V."/>
            <person name="Louie K."/>
            <person name="Northen T."/>
            <person name="Drula E."/>
            <person name="Henrissat B."/>
            <person name="Hsieh H.M."/>
            <person name="Youens-Clark K."/>
            <person name="Lutzoni F."/>
            <person name="Miadlikowska J."/>
            <person name="Eastwood D.C."/>
            <person name="Hamelin R.C."/>
            <person name="Grigoriev I.V."/>
            <person name="U'Ren J.M."/>
        </authorList>
    </citation>
    <scope>NUCLEOTIDE SEQUENCE [LARGE SCALE GENOMIC DNA]</scope>
    <source>
        <strain evidence="1 2">ER1909</strain>
    </source>
</reference>
<name>A0ACC0DJ11_9PEZI</name>
<evidence type="ECO:0000313" key="2">
    <source>
        <dbReference type="Proteomes" id="UP001497680"/>
    </source>
</evidence>
<comment type="caution">
    <text evidence="1">The sequence shown here is derived from an EMBL/GenBank/DDBJ whole genome shotgun (WGS) entry which is preliminary data.</text>
</comment>
<sequence>MKMGRSRGASTSSLYLAIAFLSSSSRAFCSASSNMSGMLGSVPANLVPGWAGRGVSSISFLMAGHRFSSTKRFQSSSASVGSRFWFVSRQ</sequence>
<dbReference type="Proteomes" id="UP001497680">
    <property type="component" value="Unassembled WGS sequence"/>
</dbReference>
<organism evidence="1 2">
    <name type="scientific">Hypoxylon rubiginosum</name>
    <dbReference type="NCBI Taxonomy" id="110542"/>
    <lineage>
        <taxon>Eukaryota</taxon>
        <taxon>Fungi</taxon>
        <taxon>Dikarya</taxon>
        <taxon>Ascomycota</taxon>
        <taxon>Pezizomycotina</taxon>
        <taxon>Sordariomycetes</taxon>
        <taxon>Xylariomycetidae</taxon>
        <taxon>Xylariales</taxon>
        <taxon>Hypoxylaceae</taxon>
        <taxon>Hypoxylon</taxon>
    </lineage>
</organism>
<evidence type="ECO:0000313" key="1">
    <source>
        <dbReference type="EMBL" id="KAI6092573.1"/>
    </source>
</evidence>
<accession>A0ACC0DJ11</accession>
<proteinExistence type="predicted"/>
<dbReference type="EMBL" id="MU394283">
    <property type="protein sequence ID" value="KAI6092573.1"/>
    <property type="molecule type" value="Genomic_DNA"/>
</dbReference>
<protein>
    <submittedName>
        <fullName evidence="1">Uncharacterized protein</fullName>
    </submittedName>
</protein>
<gene>
    <name evidence="1" type="ORF">F4821DRAFT_224400</name>
</gene>